<evidence type="ECO:0000256" key="1">
    <source>
        <dbReference type="SAM" id="MobiDB-lite"/>
    </source>
</evidence>
<feature type="chain" id="PRO_5044773783" evidence="2">
    <location>
        <begin position="25"/>
        <end position="324"/>
    </location>
</feature>
<gene>
    <name evidence="3" type="ORF">UPYG_G00247590</name>
</gene>
<evidence type="ECO:0000313" key="4">
    <source>
        <dbReference type="Proteomes" id="UP001557470"/>
    </source>
</evidence>
<keyword evidence="4" id="KW-1185">Reference proteome</keyword>
<accession>A0ABD0W6X7</accession>
<dbReference type="EMBL" id="JAGEUA010000008">
    <property type="protein sequence ID" value="KAL0967084.1"/>
    <property type="molecule type" value="Genomic_DNA"/>
</dbReference>
<comment type="caution">
    <text evidence="3">The sequence shown here is derived from an EMBL/GenBank/DDBJ whole genome shotgun (WGS) entry which is preliminary data.</text>
</comment>
<sequence>MAAWWGGLLASLLWITMVTTPCLGQSGDSGDWGSGFDVSMTTLSWDNATSSSQKYSDRPGGSQKETSVSWVKSTPATSQLPQSTTPQFDLETKQDETPPIDPETKQDETPPTDPETKHNETPPIDPETKHDETPPNDPMTKHDETPPIDPETKHDETPPNDPMTKHDETPPIDPETKDECSFRFSTSQASAKRLKAQSQDLANLKAIQHGHQAVVENLVQYIGAELSTHRSYEDIIKENIAGIREEHQICDGVVQKVAEDLEGELEGDVLEALAGIQRIKDGSRALDSFLQTAADVAARLETSSLSLQASFTKQLKDSLKMLHR</sequence>
<protein>
    <submittedName>
        <fullName evidence="3">Uncharacterized protein</fullName>
    </submittedName>
</protein>
<feature type="compositionally biased region" description="Polar residues" evidence="1">
    <location>
        <begin position="63"/>
        <end position="87"/>
    </location>
</feature>
<feature type="region of interest" description="Disordered" evidence="1">
    <location>
        <begin position="49"/>
        <end position="185"/>
    </location>
</feature>
<dbReference type="Proteomes" id="UP001557470">
    <property type="component" value="Unassembled WGS sequence"/>
</dbReference>
<name>A0ABD0W6X7_UMBPY</name>
<feature type="signal peptide" evidence="2">
    <location>
        <begin position="1"/>
        <end position="24"/>
    </location>
</feature>
<keyword evidence="2" id="KW-0732">Signal</keyword>
<feature type="compositionally biased region" description="Basic and acidic residues" evidence="1">
    <location>
        <begin position="90"/>
        <end position="181"/>
    </location>
</feature>
<evidence type="ECO:0000256" key="2">
    <source>
        <dbReference type="SAM" id="SignalP"/>
    </source>
</evidence>
<reference evidence="3 4" key="1">
    <citation type="submission" date="2024-06" db="EMBL/GenBank/DDBJ databases">
        <authorList>
            <person name="Pan Q."/>
            <person name="Wen M."/>
            <person name="Jouanno E."/>
            <person name="Zahm M."/>
            <person name="Klopp C."/>
            <person name="Cabau C."/>
            <person name="Louis A."/>
            <person name="Berthelot C."/>
            <person name="Parey E."/>
            <person name="Roest Crollius H."/>
            <person name="Montfort J."/>
            <person name="Robinson-Rechavi M."/>
            <person name="Bouchez O."/>
            <person name="Lampietro C."/>
            <person name="Lopez Roques C."/>
            <person name="Donnadieu C."/>
            <person name="Postlethwait J."/>
            <person name="Bobe J."/>
            <person name="Verreycken H."/>
            <person name="Guiguen Y."/>
        </authorList>
    </citation>
    <scope>NUCLEOTIDE SEQUENCE [LARGE SCALE GENOMIC DNA]</scope>
    <source>
        <strain evidence="3">Up_M1</strain>
        <tissue evidence="3">Testis</tissue>
    </source>
</reference>
<evidence type="ECO:0000313" key="3">
    <source>
        <dbReference type="EMBL" id="KAL0967084.1"/>
    </source>
</evidence>
<dbReference type="AlphaFoldDB" id="A0ABD0W6X7"/>
<organism evidence="3 4">
    <name type="scientific">Umbra pygmaea</name>
    <name type="common">Eastern mudminnow</name>
    <dbReference type="NCBI Taxonomy" id="75934"/>
    <lineage>
        <taxon>Eukaryota</taxon>
        <taxon>Metazoa</taxon>
        <taxon>Chordata</taxon>
        <taxon>Craniata</taxon>
        <taxon>Vertebrata</taxon>
        <taxon>Euteleostomi</taxon>
        <taxon>Actinopterygii</taxon>
        <taxon>Neopterygii</taxon>
        <taxon>Teleostei</taxon>
        <taxon>Protacanthopterygii</taxon>
        <taxon>Esociformes</taxon>
        <taxon>Umbridae</taxon>
        <taxon>Umbra</taxon>
    </lineage>
</organism>
<proteinExistence type="predicted"/>